<dbReference type="EMBL" id="CAADFC020000029">
    <property type="protein sequence ID" value="VIO77927.1"/>
    <property type="molecule type" value="Genomic_DNA"/>
</dbReference>
<dbReference type="NCBIfam" id="NF033594">
    <property type="entry name" value="transpos_ISNCY_2"/>
    <property type="match status" value="1"/>
</dbReference>
<keyword evidence="3" id="KW-1185">Reference proteome</keyword>
<dbReference type="SUPFAM" id="SSF46689">
    <property type="entry name" value="Homeodomain-like"/>
    <property type="match status" value="1"/>
</dbReference>
<dbReference type="PANTHER" id="PTHR35004:SF7">
    <property type="entry name" value="INTEGRASE PROTEIN"/>
    <property type="match status" value="1"/>
</dbReference>
<feature type="domain" description="Integrase catalytic" evidence="1">
    <location>
        <begin position="135"/>
        <end position="308"/>
    </location>
</feature>
<dbReference type="InterPro" id="IPR055247">
    <property type="entry name" value="InsJ-like_HTH"/>
</dbReference>
<accession>A0A508TTY9</accession>
<dbReference type="Proteomes" id="UP000328092">
    <property type="component" value="Unassembled WGS sequence"/>
</dbReference>
<reference evidence="2" key="1">
    <citation type="submission" date="2019-02" db="EMBL/GenBank/DDBJ databases">
        <authorList>
            <person name="Pothier F.J."/>
        </authorList>
    </citation>
    <scope>NUCLEOTIDE SEQUENCE</scope>
    <source>
        <strain evidence="2">CI-1B</strain>
    </source>
</reference>
<dbReference type="AlphaFoldDB" id="A0A508TTY9"/>
<evidence type="ECO:0000313" key="2">
    <source>
        <dbReference type="EMBL" id="VIO77927.1"/>
    </source>
</evidence>
<dbReference type="InterPro" id="IPR012337">
    <property type="entry name" value="RNaseH-like_sf"/>
</dbReference>
<dbReference type="PANTHER" id="PTHR35004">
    <property type="entry name" value="TRANSPOSASE RV3428C-RELATED"/>
    <property type="match status" value="1"/>
</dbReference>
<gene>
    <name evidence="2" type="ORF">CI1B_71100</name>
</gene>
<comment type="caution">
    <text evidence="2">The sequence shown here is derived from an EMBL/GenBank/DDBJ whole genome shotgun (WGS) entry which is preliminary data.</text>
</comment>
<dbReference type="InterPro" id="IPR036397">
    <property type="entry name" value="RNaseH_sf"/>
</dbReference>
<dbReference type="InterPro" id="IPR009057">
    <property type="entry name" value="Homeodomain-like_sf"/>
</dbReference>
<dbReference type="Gene3D" id="3.30.420.10">
    <property type="entry name" value="Ribonuclease H-like superfamily/Ribonuclease H"/>
    <property type="match status" value="1"/>
</dbReference>
<dbReference type="PROSITE" id="PS50994">
    <property type="entry name" value="INTEGRASE"/>
    <property type="match status" value="1"/>
</dbReference>
<sequence length="391" mass="44106">MRRTEALQGVRMIKFLDILGRYEALEFNQLEAAELLGVGERTFRRWCQRYEEDGEAGLLDRRLGKVSGRRVPIDRADEVEALYRTRYAGFTAKHFHEHLVKDHRFSWSYTWTKTFLQSKGLVKKARRRGAHRRKRPRRPLPGMLLHQDGSRHQWLAGQPMLDLIVTLDDATSAIYSAFLVEEEGTASTFRALEEVFGRHGLPLSLYTDRGSHYFQTATAGGAVDRAAPTQVGRALAHLGIEHIAAYSPQARGRSERVFQTLQDRLTKELALAGIATVEAANLFIREVYLPAHNARFAIKPEQDGSAFVAIAGIDLGEILCVQEERQVGNDNCVSFNRLKLQIPASPLRAHFVKARVKVRQYHDGTHAIFHGPRCLGRYDRSGAAMDIPIAA</sequence>
<dbReference type="GO" id="GO:0015074">
    <property type="term" value="P:DNA integration"/>
    <property type="evidence" value="ECO:0007669"/>
    <property type="project" value="InterPro"/>
</dbReference>
<dbReference type="Pfam" id="PF13518">
    <property type="entry name" value="HTH_28"/>
    <property type="match status" value="1"/>
</dbReference>
<evidence type="ECO:0000259" key="1">
    <source>
        <dbReference type="PROSITE" id="PS50994"/>
    </source>
</evidence>
<name>A0A508TTY9_9BRAD</name>
<dbReference type="InterPro" id="IPR001584">
    <property type="entry name" value="Integrase_cat-core"/>
</dbReference>
<protein>
    <recommendedName>
        <fullName evidence="1">Integrase catalytic domain-containing protein</fullName>
    </recommendedName>
</protein>
<dbReference type="SUPFAM" id="SSF53098">
    <property type="entry name" value="Ribonuclease H-like"/>
    <property type="match status" value="1"/>
</dbReference>
<organism evidence="2 3">
    <name type="scientific">Bradyrhizobium ivorense</name>
    <dbReference type="NCBI Taxonomy" id="2511166"/>
    <lineage>
        <taxon>Bacteria</taxon>
        <taxon>Pseudomonadati</taxon>
        <taxon>Pseudomonadota</taxon>
        <taxon>Alphaproteobacteria</taxon>
        <taxon>Hyphomicrobiales</taxon>
        <taxon>Nitrobacteraceae</taxon>
        <taxon>Bradyrhizobium</taxon>
    </lineage>
</organism>
<evidence type="ECO:0000313" key="3">
    <source>
        <dbReference type="Proteomes" id="UP000328092"/>
    </source>
</evidence>
<dbReference type="InterPro" id="IPR047797">
    <property type="entry name" value="ISNCY_transpos"/>
</dbReference>
<proteinExistence type="predicted"/>
<dbReference type="GO" id="GO:0003676">
    <property type="term" value="F:nucleic acid binding"/>
    <property type="evidence" value="ECO:0007669"/>
    <property type="project" value="InterPro"/>
</dbReference>